<comment type="caution">
    <text evidence="2">The sequence shown here is derived from an EMBL/GenBank/DDBJ whole genome shotgun (WGS) entry which is preliminary data.</text>
</comment>
<keyword evidence="3" id="KW-1185">Reference proteome</keyword>
<proteinExistence type="predicted"/>
<evidence type="ECO:0000313" key="3">
    <source>
        <dbReference type="Proteomes" id="UP000762676"/>
    </source>
</evidence>
<gene>
    <name evidence="2" type="ORF">ElyMa_003791400</name>
</gene>
<evidence type="ECO:0000313" key="2">
    <source>
        <dbReference type="EMBL" id="GFR70636.1"/>
    </source>
</evidence>
<dbReference type="Proteomes" id="UP000762676">
    <property type="component" value="Unassembled WGS sequence"/>
</dbReference>
<feature type="compositionally biased region" description="Basic residues" evidence="1">
    <location>
        <begin position="25"/>
        <end position="34"/>
    </location>
</feature>
<evidence type="ECO:0000256" key="1">
    <source>
        <dbReference type="SAM" id="MobiDB-lite"/>
    </source>
</evidence>
<organism evidence="2 3">
    <name type="scientific">Elysia marginata</name>
    <dbReference type="NCBI Taxonomy" id="1093978"/>
    <lineage>
        <taxon>Eukaryota</taxon>
        <taxon>Metazoa</taxon>
        <taxon>Spiralia</taxon>
        <taxon>Lophotrochozoa</taxon>
        <taxon>Mollusca</taxon>
        <taxon>Gastropoda</taxon>
        <taxon>Heterobranchia</taxon>
        <taxon>Euthyneura</taxon>
        <taxon>Panpulmonata</taxon>
        <taxon>Sacoglossa</taxon>
        <taxon>Placobranchoidea</taxon>
        <taxon>Plakobranchidae</taxon>
        <taxon>Elysia</taxon>
    </lineage>
</organism>
<reference evidence="2 3" key="1">
    <citation type="journal article" date="2021" name="Elife">
        <title>Chloroplast acquisition without the gene transfer in kleptoplastic sea slugs, Plakobranchus ocellatus.</title>
        <authorList>
            <person name="Maeda T."/>
            <person name="Takahashi S."/>
            <person name="Yoshida T."/>
            <person name="Shimamura S."/>
            <person name="Takaki Y."/>
            <person name="Nagai Y."/>
            <person name="Toyoda A."/>
            <person name="Suzuki Y."/>
            <person name="Arimoto A."/>
            <person name="Ishii H."/>
            <person name="Satoh N."/>
            <person name="Nishiyama T."/>
            <person name="Hasebe M."/>
            <person name="Maruyama T."/>
            <person name="Minagawa J."/>
            <person name="Obokata J."/>
            <person name="Shigenobu S."/>
        </authorList>
    </citation>
    <scope>NUCLEOTIDE SEQUENCE [LARGE SCALE GENOMIC DNA]</scope>
</reference>
<feature type="region of interest" description="Disordered" evidence="1">
    <location>
        <begin position="1"/>
        <end position="60"/>
    </location>
</feature>
<protein>
    <submittedName>
        <fullName evidence="2">Uncharacterized protein</fullName>
    </submittedName>
</protein>
<dbReference type="EMBL" id="BMAT01007754">
    <property type="protein sequence ID" value="GFR70636.1"/>
    <property type="molecule type" value="Genomic_DNA"/>
</dbReference>
<name>A0AAV4FC67_9GAST</name>
<sequence length="110" mass="12095">MQSFELPKSTVSPPKPLEKGGAKSKSPRQGKKHGVSSLVRPLANSMVTQNHPQRGKYHLPTTRQCHLGDHVTTSHQSRQSQTACCTVDGAVTQRQPWKQPQTSTMARPIS</sequence>
<dbReference type="AlphaFoldDB" id="A0AAV4FC67"/>
<accession>A0AAV4FC67</accession>